<evidence type="ECO:0000313" key="2">
    <source>
        <dbReference type="Proteomes" id="UP000499080"/>
    </source>
</evidence>
<protein>
    <submittedName>
        <fullName evidence="1">Uncharacterized protein</fullName>
    </submittedName>
</protein>
<comment type="caution">
    <text evidence="1">The sequence shown here is derived from an EMBL/GenBank/DDBJ whole genome shotgun (WGS) entry which is preliminary data.</text>
</comment>
<name>A0A4Y2X8E9_ARAVE</name>
<keyword evidence="2" id="KW-1185">Reference proteome</keyword>
<proteinExistence type="predicted"/>
<dbReference type="Proteomes" id="UP000499080">
    <property type="component" value="Unassembled WGS sequence"/>
</dbReference>
<dbReference type="EMBL" id="BGPR01073332">
    <property type="protein sequence ID" value="GBO45935.1"/>
    <property type="molecule type" value="Genomic_DNA"/>
</dbReference>
<organism evidence="1 2">
    <name type="scientific">Araneus ventricosus</name>
    <name type="common">Orbweaver spider</name>
    <name type="synonym">Epeira ventricosa</name>
    <dbReference type="NCBI Taxonomy" id="182803"/>
    <lineage>
        <taxon>Eukaryota</taxon>
        <taxon>Metazoa</taxon>
        <taxon>Ecdysozoa</taxon>
        <taxon>Arthropoda</taxon>
        <taxon>Chelicerata</taxon>
        <taxon>Arachnida</taxon>
        <taxon>Araneae</taxon>
        <taxon>Araneomorphae</taxon>
        <taxon>Entelegynae</taxon>
        <taxon>Araneoidea</taxon>
        <taxon>Araneidae</taxon>
        <taxon>Araneus</taxon>
    </lineage>
</organism>
<evidence type="ECO:0000313" key="1">
    <source>
        <dbReference type="EMBL" id="GBO45935.1"/>
    </source>
</evidence>
<reference evidence="1 2" key="1">
    <citation type="journal article" date="2019" name="Sci. Rep.">
        <title>Orb-weaving spider Araneus ventricosus genome elucidates the spidroin gene catalogue.</title>
        <authorList>
            <person name="Kono N."/>
            <person name="Nakamura H."/>
            <person name="Ohtoshi R."/>
            <person name="Moran D.A.P."/>
            <person name="Shinohara A."/>
            <person name="Yoshida Y."/>
            <person name="Fujiwara M."/>
            <person name="Mori M."/>
            <person name="Tomita M."/>
            <person name="Arakawa K."/>
        </authorList>
    </citation>
    <scope>NUCLEOTIDE SEQUENCE [LARGE SCALE GENOMIC DNA]</scope>
</reference>
<dbReference type="AlphaFoldDB" id="A0A4Y2X8E9"/>
<accession>A0A4Y2X8E9</accession>
<gene>
    <name evidence="1" type="ORF">AVEN_225401_1</name>
</gene>
<sequence>MPKEKRVPHRQFSRVHGLPRLLEHADRDGAWTGSDWAAVLAGSSATLATEHFPAQKVLWEALDDLPGVFLSHRPLLALNL</sequence>